<comment type="similarity">
    <text evidence="1 4">Belongs to the patatin family.</text>
</comment>
<evidence type="ECO:0000313" key="8">
    <source>
        <dbReference type="Proteomes" id="UP000826656"/>
    </source>
</evidence>
<keyword evidence="2 4" id="KW-0443">Lipid metabolism</keyword>
<comment type="domain">
    <text evidence="4">The nitrogen atoms of the two glycine residues in the GGXR motif define the oxyanion hole, and stabilize the oxyanion that forms during the nucleophilic attack by the catalytic serine during substrate cleavage.</text>
</comment>
<evidence type="ECO:0000256" key="4">
    <source>
        <dbReference type="RuleBase" id="RU361262"/>
    </source>
</evidence>
<proteinExistence type="inferred from homology"/>
<comment type="caution">
    <text evidence="3">Lacks conserved residue(s) required for the propagation of feature annotation.</text>
</comment>
<keyword evidence="5" id="KW-0732">Signal</keyword>
<dbReference type="Gene3D" id="3.40.1090.10">
    <property type="entry name" value="Cytosolic phospholipase A2 catalytic domain"/>
    <property type="match status" value="2"/>
</dbReference>
<feature type="signal peptide" evidence="5">
    <location>
        <begin position="1"/>
        <end position="19"/>
    </location>
</feature>
<dbReference type="Proteomes" id="UP000826656">
    <property type="component" value="Unassembled WGS sequence"/>
</dbReference>
<reference evidence="7 8" key="1">
    <citation type="journal article" date="2021" name="bioRxiv">
        <title>Chromosome-scale and haplotype-resolved genome assembly of a tetraploid potato cultivar.</title>
        <authorList>
            <person name="Sun H."/>
            <person name="Jiao W.-B."/>
            <person name="Krause K."/>
            <person name="Campoy J.A."/>
            <person name="Goel M."/>
            <person name="Folz-Donahue K."/>
            <person name="Kukat C."/>
            <person name="Huettel B."/>
            <person name="Schneeberger K."/>
        </authorList>
    </citation>
    <scope>NUCLEOTIDE SEQUENCE [LARGE SCALE GENOMIC DNA]</scope>
    <source>
        <strain evidence="7">SolTubOtavaFocal</strain>
        <tissue evidence="7">Leaves</tissue>
    </source>
</reference>
<gene>
    <name evidence="7" type="ORF">KY290_019642</name>
</gene>
<keyword evidence="4" id="KW-0442">Lipid degradation</keyword>
<dbReference type="InterPro" id="IPR002641">
    <property type="entry name" value="PNPLA_dom"/>
</dbReference>
<evidence type="ECO:0000256" key="5">
    <source>
        <dbReference type="SAM" id="SignalP"/>
    </source>
</evidence>
<dbReference type="PANTHER" id="PTHR32176">
    <property type="entry name" value="XYLOSE ISOMERASE"/>
    <property type="match status" value="1"/>
</dbReference>
<keyword evidence="4" id="KW-0378">Hydrolase</keyword>
<protein>
    <recommendedName>
        <fullName evidence="4">Patatin</fullName>
        <ecNumber evidence="4">3.1.1.-</ecNumber>
    </recommendedName>
</protein>
<evidence type="ECO:0000259" key="6">
    <source>
        <dbReference type="PROSITE" id="PS51635"/>
    </source>
</evidence>
<dbReference type="Pfam" id="PF01734">
    <property type="entry name" value="Patatin"/>
    <property type="match status" value="1"/>
</dbReference>
<feature type="chain" id="PRO_5045084524" description="Patatin" evidence="5">
    <location>
        <begin position="20"/>
        <end position="329"/>
    </location>
</feature>
<dbReference type="PROSITE" id="PS51635">
    <property type="entry name" value="PNPLA"/>
    <property type="match status" value="1"/>
</dbReference>
<evidence type="ECO:0000256" key="2">
    <source>
        <dbReference type="ARBA" id="ARBA00023098"/>
    </source>
</evidence>
<feature type="short sequence motif" description="DGA/G" evidence="3">
    <location>
        <begin position="148"/>
        <end position="150"/>
    </location>
</feature>
<dbReference type="EMBL" id="JAIVGD010000013">
    <property type="protein sequence ID" value="KAH0763569.1"/>
    <property type="molecule type" value="Genomic_DNA"/>
</dbReference>
<organism evidence="7 8">
    <name type="scientific">Solanum tuberosum</name>
    <name type="common">Potato</name>
    <dbReference type="NCBI Taxonomy" id="4113"/>
    <lineage>
        <taxon>Eukaryota</taxon>
        <taxon>Viridiplantae</taxon>
        <taxon>Streptophyta</taxon>
        <taxon>Embryophyta</taxon>
        <taxon>Tracheophyta</taxon>
        <taxon>Spermatophyta</taxon>
        <taxon>Magnoliopsida</taxon>
        <taxon>eudicotyledons</taxon>
        <taxon>Gunneridae</taxon>
        <taxon>Pentapetalae</taxon>
        <taxon>asterids</taxon>
        <taxon>lamiids</taxon>
        <taxon>Solanales</taxon>
        <taxon>Solanaceae</taxon>
        <taxon>Solanoideae</taxon>
        <taxon>Solaneae</taxon>
        <taxon>Solanum</taxon>
    </lineage>
</organism>
<keyword evidence="8" id="KW-1185">Reference proteome</keyword>
<dbReference type="PANTHER" id="PTHR32176:SF99">
    <property type="entry name" value="PATATIN"/>
    <property type="match status" value="1"/>
</dbReference>
<name>A0ABQ7VIX2_SOLTU</name>
<comment type="function">
    <text evidence="4">Lipolytic acyl hydrolase (LAH).</text>
</comment>
<dbReference type="SUPFAM" id="SSF52151">
    <property type="entry name" value="FabD/lysophospholipase-like"/>
    <property type="match status" value="1"/>
</dbReference>
<accession>A0ABQ7VIX2</accession>
<dbReference type="EC" id="3.1.1.-" evidence="4"/>
<sequence length="329" mass="35660">MITLLVCLQVGIVCGATNGKKLVTVLSIDGGGIRGIIPGTLLAFLESKLQEVDGPNARIADYFDVVAGTSTGNLTIKQMLTHTVIPAFDIKRLQPIIFTTVDGRANGLKDALLSDICLSTSAAPTYFPVHYFETRDAAGRIHTFDLIDGGVAANNPTLMAITHISKEIMMGSLKDEEMETMDSKKMLVLSLGTGIGKHQGKYNAASASKWGLLGWVYNNGDSPIIDVYSDASADMVDIHVSTMFQTLHNGKNYLRIQDDNLIGDAASMDIATTENMETLVQIGNNLLKKPVSRVNLETGQYEPVHGEGTNEEALIRFAYLLSHEKKLRS</sequence>
<feature type="domain" description="PNPLA" evidence="6">
    <location>
        <begin position="1"/>
        <end position="161"/>
    </location>
</feature>
<evidence type="ECO:0000256" key="1">
    <source>
        <dbReference type="ARBA" id="ARBA00010240"/>
    </source>
</evidence>
<evidence type="ECO:0000256" key="3">
    <source>
        <dbReference type="PROSITE-ProRule" id="PRU01161"/>
    </source>
</evidence>
<comment type="caution">
    <text evidence="7">The sequence shown here is derived from an EMBL/GenBank/DDBJ whole genome shotgun (WGS) entry which is preliminary data.</text>
</comment>
<dbReference type="InterPro" id="IPR016035">
    <property type="entry name" value="Acyl_Trfase/lysoPLipase"/>
</dbReference>
<evidence type="ECO:0000313" key="7">
    <source>
        <dbReference type="EMBL" id="KAH0763569.1"/>
    </source>
</evidence>